<dbReference type="InterPro" id="IPR024079">
    <property type="entry name" value="MetalloPept_cat_dom_sf"/>
</dbReference>
<dbReference type="GO" id="GO:0006508">
    <property type="term" value="P:proteolysis"/>
    <property type="evidence" value="ECO:0007669"/>
    <property type="project" value="UniProtKB-KW"/>
</dbReference>
<dbReference type="PANTHER" id="PTHR10127">
    <property type="entry name" value="DISCOIDIN, CUB, EGF, LAMININ , AND ZINC METALLOPROTEASE DOMAIN CONTAINING"/>
    <property type="match status" value="1"/>
</dbReference>
<evidence type="ECO:0000256" key="1">
    <source>
        <dbReference type="PROSITE-ProRule" id="PRU01211"/>
    </source>
</evidence>
<feature type="active site" evidence="1">
    <location>
        <position position="53"/>
    </location>
</feature>
<keyword evidence="1 2" id="KW-0479">Metal-binding</keyword>
<evidence type="ECO:0000313" key="5">
    <source>
        <dbReference type="Proteomes" id="UP000326759"/>
    </source>
</evidence>
<comment type="cofactor">
    <cofactor evidence="1 2">
        <name>Zn(2+)</name>
        <dbReference type="ChEBI" id="CHEBI:29105"/>
    </cofactor>
    <text evidence="1 2">Binds 1 zinc ion per subunit.</text>
</comment>
<feature type="binding site" evidence="1">
    <location>
        <position position="56"/>
    </location>
    <ligand>
        <name>Zn(2+)</name>
        <dbReference type="ChEBI" id="CHEBI:29105"/>
        <note>catalytic</note>
    </ligand>
</feature>
<comment type="caution">
    <text evidence="4">The sequence shown here is derived from an EMBL/GenBank/DDBJ whole genome shotgun (WGS) entry which is preliminary data.</text>
</comment>
<accession>A0A5N5TBM1</accession>
<dbReference type="PRINTS" id="PR00480">
    <property type="entry name" value="ASTACIN"/>
</dbReference>
<organism evidence="4 5">
    <name type="scientific">Armadillidium nasatum</name>
    <dbReference type="NCBI Taxonomy" id="96803"/>
    <lineage>
        <taxon>Eukaryota</taxon>
        <taxon>Metazoa</taxon>
        <taxon>Ecdysozoa</taxon>
        <taxon>Arthropoda</taxon>
        <taxon>Crustacea</taxon>
        <taxon>Multicrustacea</taxon>
        <taxon>Malacostraca</taxon>
        <taxon>Eumalacostraca</taxon>
        <taxon>Peracarida</taxon>
        <taxon>Isopoda</taxon>
        <taxon>Oniscidea</taxon>
        <taxon>Crinocheta</taxon>
        <taxon>Armadillidiidae</taxon>
        <taxon>Armadillidium</taxon>
    </lineage>
</organism>
<keyword evidence="1 2" id="KW-0482">Metalloprotease</keyword>
<evidence type="ECO:0000313" key="4">
    <source>
        <dbReference type="EMBL" id="KAB7504054.1"/>
    </source>
</evidence>
<dbReference type="GO" id="GO:0008270">
    <property type="term" value="F:zinc ion binding"/>
    <property type="evidence" value="ECO:0007669"/>
    <property type="project" value="UniProtKB-UniRule"/>
</dbReference>
<dbReference type="SMART" id="SM00235">
    <property type="entry name" value="ZnMc"/>
    <property type="match status" value="1"/>
</dbReference>
<evidence type="ECO:0000256" key="2">
    <source>
        <dbReference type="RuleBase" id="RU361183"/>
    </source>
</evidence>
<dbReference type="Proteomes" id="UP000326759">
    <property type="component" value="Unassembled WGS sequence"/>
</dbReference>
<dbReference type="AlphaFoldDB" id="A0A5N5TBM1"/>
<dbReference type="Gene3D" id="3.40.390.10">
    <property type="entry name" value="Collagenase (Catalytic Domain)"/>
    <property type="match status" value="1"/>
</dbReference>
<dbReference type="GO" id="GO:0004222">
    <property type="term" value="F:metalloendopeptidase activity"/>
    <property type="evidence" value="ECO:0007669"/>
    <property type="project" value="UniProtKB-UniRule"/>
</dbReference>
<dbReference type="PROSITE" id="PS51864">
    <property type="entry name" value="ASTACIN"/>
    <property type="match status" value="1"/>
</dbReference>
<dbReference type="InterPro" id="IPR006026">
    <property type="entry name" value="Peptidase_Metallo"/>
</dbReference>
<dbReference type="OrthoDB" id="6347866at2759"/>
<keyword evidence="1 2" id="KW-0378">Hydrolase</keyword>
<dbReference type="PANTHER" id="PTHR10127:SF850">
    <property type="entry name" value="METALLOENDOPEPTIDASE"/>
    <property type="match status" value="1"/>
</dbReference>
<dbReference type="Pfam" id="PF01400">
    <property type="entry name" value="Astacin"/>
    <property type="match status" value="1"/>
</dbReference>
<dbReference type="InterPro" id="IPR001506">
    <property type="entry name" value="Peptidase_M12A"/>
</dbReference>
<keyword evidence="1 2" id="KW-0645">Protease</keyword>
<reference evidence="4 5" key="1">
    <citation type="journal article" date="2019" name="PLoS Biol.">
        <title>Sex chromosomes control vertical transmission of feminizing Wolbachia symbionts in an isopod.</title>
        <authorList>
            <person name="Becking T."/>
            <person name="Chebbi M.A."/>
            <person name="Giraud I."/>
            <person name="Moumen B."/>
            <person name="Laverre T."/>
            <person name="Caubet Y."/>
            <person name="Peccoud J."/>
            <person name="Gilbert C."/>
            <person name="Cordaux R."/>
        </authorList>
    </citation>
    <scope>NUCLEOTIDE SEQUENCE [LARGE SCALE GENOMIC DNA]</scope>
    <source>
        <strain evidence="4">ANa2</strain>
        <tissue evidence="4">Whole body excluding digestive tract and cuticle</tissue>
    </source>
</reference>
<feature type="binding site" evidence="1">
    <location>
        <position position="52"/>
    </location>
    <ligand>
        <name>Zn(2+)</name>
        <dbReference type="ChEBI" id="CHEBI:29105"/>
        <note>catalytic</note>
    </ligand>
</feature>
<feature type="binding site" evidence="1">
    <location>
        <position position="62"/>
    </location>
    <ligand>
        <name>Zn(2+)</name>
        <dbReference type="ChEBI" id="CHEBI:29105"/>
        <note>catalytic</note>
    </ligand>
</feature>
<comment type="caution">
    <text evidence="1">Lacks conserved residue(s) required for the propagation of feature annotation.</text>
</comment>
<name>A0A5N5TBM1_9CRUS</name>
<gene>
    <name evidence="4" type="primary">nas-1_1</name>
    <name evidence="4" type="ORF">Anas_10208</name>
</gene>
<sequence length="165" mass="19502">MGCVKFRKRKKKQQDYVSVVKSYRCASPIGRQSFRQEVELGPFCMDMASILHELNHAIGFEHEHLRPDRGDYIEILYENIVSEEGRKNMRMRKSRRNWSVFNESYDLYSLMHYGPYSYGNGKITIKTKDPFYHNIIGQGKGLSYSDIKKIRRMYKCPTKLEDSVI</sequence>
<dbReference type="SUPFAM" id="SSF55486">
    <property type="entry name" value="Metalloproteases ('zincins'), catalytic domain"/>
    <property type="match status" value="1"/>
</dbReference>
<dbReference type="EMBL" id="SEYY01003877">
    <property type="protein sequence ID" value="KAB7504054.1"/>
    <property type="molecule type" value="Genomic_DNA"/>
</dbReference>
<keyword evidence="5" id="KW-1185">Reference proteome</keyword>
<keyword evidence="1 2" id="KW-0862">Zinc</keyword>
<feature type="domain" description="Peptidase M12A" evidence="3">
    <location>
        <begin position="1"/>
        <end position="157"/>
    </location>
</feature>
<evidence type="ECO:0000259" key="3">
    <source>
        <dbReference type="PROSITE" id="PS51864"/>
    </source>
</evidence>
<dbReference type="EC" id="3.4.24.-" evidence="2"/>
<protein>
    <recommendedName>
        <fullName evidence="2">Metalloendopeptidase</fullName>
        <ecNumber evidence="2">3.4.24.-</ecNumber>
    </recommendedName>
</protein>
<proteinExistence type="predicted"/>